<name>A0A5Q2MIV4_9ACTN</name>
<dbReference type="RefSeq" id="WP_153651517.1">
    <property type="nucleotide sequence ID" value="NZ_CP045737.1"/>
</dbReference>
<dbReference type="PANTHER" id="PTHR46211">
    <property type="entry name" value="GLYCEROPHOSPHORYL DIESTER PHOSPHODIESTERASE"/>
    <property type="match status" value="1"/>
</dbReference>
<dbReference type="SUPFAM" id="SSF51695">
    <property type="entry name" value="PLC-like phosphodiesterases"/>
    <property type="match status" value="1"/>
</dbReference>
<dbReference type="GO" id="GO:0006629">
    <property type="term" value="P:lipid metabolic process"/>
    <property type="evidence" value="ECO:0007669"/>
    <property type="project" value="InterPro"/>
</dbReference>
<dbReference type="CDD" id="cd08556">
    <property type="entry name" value="GDPD"/>
    <property type="match status" value="1"/>
</dbReference>
<dbReference type="GO" id="GO:0008081">
    <property type="term" value="F:phosphoric diester hydrolase activity"/>
    <property type="evidence" value="ECO:0007669"/>
    <property type="project" value="InterPro"/>
</dbReference>
<evidence type="ECO:0000313" key="2">
    <source>
        <dbReference type="EMBL" id="QGG40245.1"/>
    </source>
</evidence>
<proteinExistence type="predicted"/>
<reference evidence="2 3" key="1">
    <citation type="submission" date="2019-11" db="EMBL/GenBank/DDBJ databases">
        <authorList>
            <person name="Li J."/>
        </authorList>
    </citation>
    <scope>NUCLEOTIDE SEQUENCE [LARGE SCALE GENOMIC DNA]</scope>
    <source>
        <strain evidence="2 3">MF47</strain>
    </source>
</reference>
<evidence type="ECO:0000259" key="1">
    <source>
        <dbReference type="PROSITE" id="PS51704"/>
    </source>
</evidence>
<accession>A0A5Q2MIV4</accession>
<organism evidence="2 3">
    <name type="scientific">Aeromicrobium yanjiei</name>
    <dbReference type="NCBI Taxonomy" id="2662028"/>
    <lineage>
        <taxon>Bacteria</taxon>
        <taxon>Bacillati</taxon>
        <taxon>Actinomycetota</taxon>
        <taxon>Actinomycetes</taxon>
        <taxon>Propionibacteriales</taxon>
        <taxon>Nocardioidaceae</taxon>
        <taxon>Aeromicrobium</taxon>
    </lineage>
</organism>
<protein>
    <recommendedName>
        <fullName evidence="1">GP-PDE domain-containing protein</fullName>
    </recommendedName>
</protein>
<dbReference type="AlphaFoldDB" id="A0A5Q2MIV4"/>
<dbReference type="InterPro" id="IPR017946">
    <property type="entry name" value="PLC-like_Pdiesterase_TIM-brl"/>
</dbReference>
<dbReference type="InterPro" id="IPR030395">
    <property type="entry name" value="GP_PDE_dom"/>
</dbReference>
<dbReference type="PROSITE" id="PS50007">
    <property type="entry name" value="PIPLC_X_DOMAIN"/>
    <property type="match status" value="1"/>
</dbReference>
<dbReference type="PANTHER" id="PTHR46211:SF14">
    <property type="entry name" value="GLYCEROPHOSPHODIESTER PHOSPHODIESTERASE"/>
    <property type="match status" value="1"/>
</dbReference>
<dbReference type="Pfam" id="PF03009">
    <property type="entry name" value="GDPD"/>
    <property type="match status" value="1"/>
</dbReference>
<keyword evidence="3" id="KW-1185">Reference proteome</keyword>
<gene>
    <name evidence="2" type="ORF">GEV26_02005</name>
</gene>
<evidence type="ECO:0000313" key="3">
    <source>
        <dbReference type="Proteomes" id="UP000392064"/>
    </source>
</evidence>
<dbReference type="PROSITE" id="PS51704">
    <property type="entry name" value="GP_PDE"/>
    <property type="match status" value="1"/>
</dbReference>
<dbReference type="KEGG" id="aef:GEV26_02005"/>
<dbReference type="Gene3D" id="3.20.20.190">
    <property type="entry name" value="Phosphatidylinositol (PI) phosphodiesterase"/>
    <property type="match status" value="1"/>
</dbReference>
<sequence>MALVSAHRGGVGGDRRAQNTLAAFESAIAMGCDYVEFDVRLTADGTPVIFHDDELDDDAVLRSIARHRLEQFTGVLVTLESVLDVIRGRIKAHVDLKVPGHEIETVSRVVEVLGVENVVVTTSEDASVRRLVAWSREHAPGMLVGLSSGPRSSRDHRLARWWVAAESAFPRTRVRLSRANVVVAHKVVARWSLKAYARRRGLPLIVWTVDRPDELARWMNDPDVWMVTTNHPERAFAARR</sequence>
<feature type="domain" description="GP-PDE" evidence="1">
    <location>
        <begin position="2"/>
        <end position="239"/>
    </location>
</feature>
<dbReference type="EMBL" id="CP045737">
    <property type="protein sequence ID" value="QGG40245.1"/>
    <property type="molecule type" value="Genomic_DNA"/>
</dbReference>
<dbReference type="Proteomes" id="UP000392064">
    <property type="component" value="Chromosome"/>
</dbReference>